<reference evidence="8 9" key="1">
    <citation type="journal article" date="2014" name="Syst. Appl. Microbiol.">
        <title>Evidence for the existence of two new members of the family Chlamydiaceae and proposal of Chlamydia avium sp. nov. and Chlamydia gallinacea sp. nov.</title>
        <authorList>
            <person name="Sachse K."/>
            <person name="Laroucau K."/>
            <person name="Riege K."/>
            <person name="Wehner S."/>
            <person name="Dilcher M."/>
            <person name="Creasy H.H."/>
            <person name="Weidmann M."/>
            <person name="Myers G."/>
            <person name="Vorimore F."/>
            <person name="Vicari N."/>
            <person name="Magnino S."/>
            <person name="Liebler-Tenorio E."/>
            <person name="Ruettger A."/>
            <person name="Bavoil P.M."/>
            <person name="Hufert F.T."/>
            <person name="Rossello-Mora R."/>
            <person name="Marz M."/>
        </authorList>
    </citation>
    <scope>NUCLEOTIDE SEQUENCE [LARGE SCALE GENOMIC DNA]</scope>
    <source>
        <strain evidence="8 9">08-1274/3</strain>
    </source>
</reference>
<feature type="binding site" evidence="7">
    <location>
        <position position="22"/>
    </location>
    <ligand>
        <name>5-amino-6-(D-ribitylamino)uracil</name>
        <dbReference type="ChEBI" id="CHEBI:15934"/>
    </ligand>
</feature>
<protein>
    <recommendedName>
        <fullName evidence="3 7">6,7-dimethyl-8-ribityllumazine synthase</fullName>
        <shortName evidence="7">DMRL synthase</shortName>
        <shortName evidence="7">LS</shortName>
        <shortName evidence="7">Lumazine synthase</shortName>
        <ecNumber evidence="3 7">2.5.1.78</ecNumber>
    </recommendedName>
</protein>
<accession>A0A173DYE2</accession>
<comment type="function">
    <text evidence="7">Catalyzes the formation of 6,7-dimethyl-8-ribityllumazine by condensation of 5-amino-6-(D-ribitylamino)uracil with 3,4-dihydroxy-2-butanone 4-phosphate. This is the penultimate step in the biosynthesis of riboflavin.</text>
</comment>
<dbReference type="KEGG" id="cgz:M787_001305"/>
<name>A0A173DYE2_9CHLA</name>
<evidence type="ECO:0000256" key="1">
    <source>
        <dbReference type="ARBA" id="ARBA00004917"/>
    </source>
</evidence>
<dbReference type="GO" id="GO:0009349">
    <property type="term" value="C:riboflavin synthase complex"/>
    <property type="evidence" value="ECO:0007669"/>
    <property type="project" value="UniProtKB-UniRule"/>
</dbReference>
<dbReference type="HAMAP" id="MF_00178">
    <property type="entry name" value="Lumazine_synth"/>
    <property type="match status" value="1"/>
</dbReference>
<feature type="binding site" evidence="7">
    <location>
        <begin position="56"/>
        <end position="58"/>
    </location>
    <ligand>
        <name>5-amino-6-(D-ribitylamino)uracil</name>
        <dbReference type="ChEBI" id="CHEBI:15934"/>
    </ligand>
</feature>
<dbReference type="InterPro" id="IPR036467">
    <property type="entry name" value="LS/RS_sf"/>
</dbReference>
<evidence type="ECO:0000256" key="4">
    <source>
        <dbReference type="ARBA" id="ARBA00022619"/>
    </source>
</evidence>
<dbReference type="InterPro" id="IPR002180">
    <property type="entry name" value="LS/RS"/>
</dbReference>
<dbReference type="InterPro" id="IPR034964">
    <property type="entry name" value="LS"/>
</dbReference>
<proteinExistence type="inferred from homology"/>
<dbReference type="Proteomes" id="UP000019147">
    <property type="component" value="Chromosome"/>
</dbReference>
<comment type="similarity">
    <text evidence="2 7">Belongs to the DMRL synthase family.</text>
</comment>
<dbReference type="UniPathway" id="UPA00275">
    <property type="reaction ID" value="UER00404"/>
</dbReference>
<dbReference type="PANTHER" id="PTHR21058:SF0">
    <property type="entry name" value="6,7-DIMETHYL-8-RIBITYLLUMAZINE SYNTHASE"/>
    <property type="match status" value="1"/>
</dbReference>
<evidence type="ECO:0000256" key="2">
    <source>
        <dbReference type="ARBA" id="ARBA00007424"/>
    </source>
</evidence>
<feature type="binding site" evidence="7">
    <location>
        <position position="128"/>
    </location>
    <ligand>
        <name>(2S)-2-hydroxy-3-oxobutyl phosphate</name>
        <dbReference type="ChEBI" id="CHEBI:58830"/>
    </ligand>
</feature>
<dbReference type="AlphaFoldDB" id="A0A173DYE2"/>
<feature type="active site" description="Proton donor" evidence="7">
    <location>
        <position position="89"/>
    </location>
</feature>
<sequence length="155" mass="16847">MKEYKGRALAQGARVAIVGSCFHEPIADSLVIGAQQTFLDFGGSQDDLTIVRVPGAFEIPCALKKLLTSQSSYSAMVACGVLIKGETTHYEHIADQVAARISELSVEYSLPITFSVITAPSIELAWQRAGHHRETHLGRSGMRTALEMVNLFTQI</sequence>
<feature type="binding site" evidence="7">
    <location>
        <position position="114"/>
    </location>
    <ligand>
        <name>5-amino-6-(D-ribitylamino)uracil</name>
        <dbReference type="ChEBI" id="CHEBI:15934"/>
    </ligand>
</feature>
<evidence type="ECO:0000313" key="8">
    <source>
        <dbReference type="EMBL" id="ANG65959.1"/>
    </source>
</evidence>
<dbReference type="STRING" id="1143323.M787_001305"/>
<gene>
    <name evidence="7" type="primary">ribH</name>
    <name evidence="8" type="ORF">M787_001305</name>
</gene>
<evidence type="ECO:0000256" key="3">
    <source>
        <dbReference type="ARBA" id="ARBA00012664"/>
    </source>
</evidence>
<dbReference type="PANTHER" id="PTHR21058">
    <property type="entry name" value="6,7-DIMETHYL-8-RIBITYLLUMAZINE SYNTHASE DMRL SYNTHASE LUMAZINE SYNTHASE"/>
    <property type="match status" value="1"/>
</dbReference>
<dbReference type="EC" id="2.5.1.78" evidence="3 7"/>
<dbReference type="NCBIfam" id="TIGR00114">
    <property type="entry name" value="lumazine-synth"/>
    <property type="match status" value="1"/>
</dbReference>
<feature type="binding site" evidence="7">
    <location>
        <begin position="86"/>
        <end position="87"/>
    </location>
    <ligand>
        <name>(2S)-2-hydroxy-3-oxobutyl phosphate</name>
        <dbReference type="ChEBI" id="CHEBI:58830"/>
    </ligand>
</feature>
<keyword evidence="5 7" id="KW-0808">Transferase</keyword>
<dbReference type="CDD" id="cd09209">
    <property type="entry name" value="Lumazine_synthase-I"/>
    <property type="match status" value="1"/>
</dbReference>
<evidence type="ECO:0000256" key="6">
    <source>
        <dbReference type="ARBA" id="ARBA00048785"/>
    </source>
</evidence>
<dbReference type="GO" id="GO:0009231">
    <property type="term" value="P:riboflavin biosynthetic process"/>
    <property type="evidence" value="ECO:0007669"/>
    <property type="project" value="UniProtKB-UniRule"/>
</dbReference>
<dbReference type="GO" id="GO:0000906">
    <property type="term" value="F:6,7-dimethyl-8-ribityllumazine synthase activity"/>
    <property type="evidence" value="ECO:0007669"/>
    <property type="project" value="UniProtKB-UniRule"/>
</dbReference>
<dbReference type="GeneID" id="81477940"/>
<dbReference type="SUPFAM" id="SSF52121">
    <property type="entry name" value="Lumazine synthase"/>
    <property type="match status" value="1"/>
</dbReference>
<evidence type="ECO:0000256" key="5">
    <source>
        <dbReference type="ARBA" id="ARBA00022679"/>
    </source>
</evidence>
<keyword evidence="4 7" id="KW-0686">Riboflavin biosynthesis</keyword>
<dbReference type="Pfam" id="PF00885">
    <property type="entry name" value="DMRL_synthase"/>
    <property type="match status" value="1"/>
</dbReference>
<dbReference type="EMBL" id="CP015840">
    <property type="protein sequence ID" value="ANG65959.1"/>
    <property type="molecule type" value="Genomic_DNA"/>
</dbReference>
<dbReference type="GO" id="GO:0005829">
    <property type="term" value="C:cytosol"/>
    <property type="evidence" value="ECO:0007669"/>
    <property type="project" value="TreeGrafter"/>
</dbReference>
<feature type="binding site" evidence="7">
    <location>
        <begin position="81"/>
        <end position="83"/>
    </location>
    <ligand>
        <name>5-amino-6-(D-ribitylamino)uracil</name>
        <dbReference type="ChEBI" id="CHEBI:15934"/>
    </ligand>
</feature>
<comment type="catalytic activity">
    <reaction evidence="6 7">
        <text>(2S)-2-hydroxy-3-oxobutyl phosphate + 5-amino-6-(D-ribitylamino)uracil = 6,7-dimethyl-8-(1-D-ribityl)lumazine + phosphate + 2 H2O + H(+)</text>
        <dbReference type="Rhea" id="RHEA:26152"/>
        <dbReference type="ChEBI" id="CHEBI:15377"/>
        <dbReference type="ChEBI" id="CHEBI:15378"/>
        <dbReference type="ChEBI" id="CHEBI:15934"/>
        <dbReference type="ChEBI" id="CHEBI:43474"/>
        <dbReference type="ChEBI" id="CHEBI:58201"/>
        <dbReference type="ChEBI" id="CHEBI:58830"/>
        <dbReference type="EC" id="2.5.1.78"/>
    </reaction>
</comment>
<comment type="pathway">
    <text evidence="1 7">Cofactor biosynthesis; riboflavin biosynthesis; riboflavin from 2-hydroxy-3-oxobutyl phosphate and 5-amino-6-(D-ribitylamino)uracil: step 1/2.</text>
</comment>
<dbReference type="eggNOG" id="COG0054">
    <property type="taxonomic scope" value="Bacteria"/>
</dbReference>
<evidence type="ECO:0000313" key="9">
    <source>
        <dbReference type="Proteomes" id="UP000019147"/>
    </source>
</evidence>
<dbReference type="OrthoDB" id="9809709at2"/>
<dbReference type="RefSeq" id="WP_021828659.1">
    <property type="nucleotide sequence ID" value="NZ_CP015840.1"/>
</dbReference>
<dbReference type="Gene3D" id="3.40.50.960">
    <property type="entry name" value="Lumazine/riboflavin synthase"/>
    <property type="match status" value="1"/>
</dbReference>
<organism evidence="8 9">
    <name type="scientific">Chlamydia gallinacea 08-1274/3</name>
    <dbReference type="NCBI Taxonomy" id="1143323"/>
    <lineage>
        <taxon>Bacteria</taxon>
        <taxon>Pseudomonadati</taxon>
        <taxon>Chlamydiota</taxon>
        <taxon>Chlamydiia</taxon>
        <taxon>Chlamydiales</taxon>
        <taxon>Chlamydiaceae</taxon>
        <taxon>Chlamydia/Chlamydophila group</taxon>
        <taxon>Chlamydia</taxon>
    </lineage>
</organism>
<evidence type="ECO:0000256" key="7">
    <source>
        <dbReference type="HAMAP-Rule" id="MF_00178"/>
    </source>
</evidence>